<dbReference type="SUPFAM" id="SSF56219">
    <property type="entry name" value="DNase I-like"/>
    <property type="match status" value="1"/>
</dbReference>
<feature type="domain" description="Reverse transcriptase" evidence="2">
    <location>
        <begin position="473"/>
        <end position="569"/>
    </location>
</feature>
<dbReference type="Gramene" id="OIT27407">
    <property type="protein sequence ID" value="OIT27407"/>
    <property type="gene ID" value="A4A49_53272"/>
</dbReference>
<keyword evidence="4" id="KW-1185">Reference proteome</keyword>
<protein>
    <recommendedName>
        <fullName evidence="2">Reverse transcriptase domain-containing protein</fullName>
    </recommendedName>
</protein>
<dbReference type="Pfam" id="PF00078">
    <property type="entry name" value="RVT_1"/>
    <property type="match status" value="1"/>
</dbReference>
<evidence type="ECO:0000259" key="2">
    <source>
        <dbReference type="Pfam" id="PF00078"/>
    </source>
</evidence>
<dbReference type="PANTHER" id="PTHR46890">
    <property type="entry name" value="NON-LTR RETROLELEMENT REVERSE TRANSCRIPTASE-LIKE PROTEIN-RELATED"/>
    <property type="match status" value="1"/>
</dbReference>
<dbReference type="AlphaFoldDB" id="A0A1J6L0P7"/>
<evidence type="ECO:0000313" key="4">
    <source>
        <dbReference type="Proteomes" id="UP000187609"/>
    </source>
</evidence>
<feature type="region of interest" description="Disordered" evidence="1">
    <location>
        <begin position="36"/>
        <end position="56"/>
    </location>
</feature>
<gene>
    <name evidence="3" type="ORF">A4A49_53272</name>
</gene>
<dbReference type="EMBL" id="MJEQ01002424">
    <property type="protein sequence ID" value="OIT27407.1"/>
    <property type="molecule type" value="Genomic_DNA"/>
</dbReference>
<proteinExistence type="predicted"/>
<organism evidence="3 4">
    <name type="scientific">Nicotiana attenuata</name>
    <name type="common">Coyote tobacco</name>
    <dbReference type="NCBI Taxonomy" id="49451"/>
    <lineage>
        <taxon>Eukaryota</taxon>
        <taxon>Viridiplantae</taxon>
        <taxon>Streptophyta</taxon>
        <taxon>Embryophyta</taxon>
        <taxon>Tracheophyta</taxon>
        <taxon>Spermatophyta</taxon>
        <taxon>Magnoliopsida</taxon>
        <taxon>eudicotyledons</taxon>
        <taxon>Gunneridae</taxon>
        <taxon>Pentapetalae</taxon>
        <taxon>asterids</taxon>
        <taxon>lamiids</taxon>
        <taxon>Solanales</taxon>
        <taxon>Solanaceae</taxon>
        <taxon>Nicotianoideae</taxon>
        <taxon>Nicotianeae</taxon>
        <taxon>Nicotiana</taxon>
    </lineage>
</organism>
<dbReference type="SUPFAM" id="SSF56672">
    <property type="entry name" value="DNA/RNA polymerases"/>
    <property type="match status" value="1"/>
</dbReference>
<evidence type="ECO:0000256" key="1">
    <source>
        <dbReference type="SAM" id="MobiDB-lite"/>
    </source>
</evidence>
<dbReference type="InterPro" id="IPR043502">
    <property type="entry name" value="DNA/RNA_pol_sf"/>
</dbReference>
<dbReference type="Proteomes" id="UP000187609">
    <property type="component" value="Unassembled WGS sequence"/>
</dbReference>
<comment type="caution">
    <text evidence="3">The sequence shown here is derived from an EMBL/GenBank/DDBJ whole genome shotgun (WGS) entry which is preliminary data.</text>
</comment>
<accession>A0A1J6L0P7</accession>
<evidence type="ECO:0000313" key="3">
    <source>
        <dbReference type="EMBL" id="OIT27407.1"/>
    </source>
</evidence>
<dbReference type="Gene3D" id="3.60.10.10">
    <property type="entry name" value="Endonuclease/exonuclease/phosphatase"/>
    <property type="match status" value="1"/>
</dbReference>
<dbReference type="STRING" id="49451.A0A1J6L0P7"/>
<dbReference type="InterPro" id="IPR036691">
    <property type="entry name" value="Endo/exonu/phosph_ase_sf"/>
</dbReference>
<dbReference type="InterPro" id="IPR000477">
    <property type="entry name" value="RT_dom"/>
</dbReference>
<dbReference type="CDD" id="cd01650">
    <property type="entry name" value="RT_nLTR_like"/>
    <property type="match status" value="1"/>
</dbReference>
<dbReference type="OMA" id="VNIWEAK"/>
<sequence length="575" mass="66935">MPMNEFVTTNEGSVSIPSEIKAMPGINMVVQLDIESPQSSTNKPHSTKKNDQQIEVNSPNKVTVRISEDQIHNAHSNQEDNEGFSLEQQLTMKMHYTPANCDLYLTTVYAKCTENERRDLWISLEDIHTHIKGPWCIGGDFNVVDLGFVGPKFTWCNNWRARKRIWKRLDRVFVNDLWTQLFQINMVKHLGRIGSDHRPLLIKCQKEPQAGVKYFKFLDFWAEQPSFMNLVEEVWSTQVPGNPMRRLQQKLKLLSKSLTRWSKEKIGNVFEQVNIWEAKMVNLEEIDTLNDTDQSREELNKGQAEYIKWLGMQDDILRQKAQQKWYEEGDSNTKYFHSLIRNRRCRLHLHTIKDYNDSWVQGNENISKVAVHHFKHLFNLQHQFSNHEVLNCIPKCIIEEDNDLLNAIPDEDEIRDAVFTMNASSTAGPDGFNSTFYQKCWNIIKNDIVDFVQNFFNGKGMTKFYNHTCLILIPKVDSPTNFSEFRPISLSNFTSKIISKILARRLNPMLEKIISINQSGFVKGRMITDNVQLAQEIVHNIRQNNNGGNVVIKLDMAKAYDRMSWNFLMAIRSLD</sequence>
<dbReference type="PANTHER" id="PTHR46890:SF28">
    <property type="entry name" value="REVERSE TRANSCRIPTASE DOMAIN-CONTAINING PROTEIN"/>
    <property type="match status" value="1"/>
</dbReference>
<dbReference type="InterPro" id="IPR052343">
    <property type="entry name" value="Retrotransposon-Effector_Assoc"/>
</dbReference>
<name>A0A1J6L0P7_NICAT</name>
<reference evidence="3" key="1">
    <citation type="submission" date="2016-11" db="EMBL/GenBank/DDBJ databases">
        <title>The genome of Nicotiana attenuata.</title>
        <authorList>
            <person name="Xu S."/>
            <person name="Brockmoeller T."/>
            <person name="Gaquerel E."/>
            <person name="Navarro A."/>
            <person name="Kuhl H."/>
            <person name="Gase K."/>
            <person name="Ling Z."/>
            <person name="Zhou W."/>
            <person name="Kreitzer C."/>
            <person name="Stanke M."/>
            <person name="Tang H."/>
            <person name="Lyons E."/>
            <person name="Pandey P."/>
            <person name="Pandey S.P."/>
            <person name="Timmermann B."/>
            <person name="Baldwin I.T."/>
        </authorList>
    </citation>
    <scope>NUCLEOTIDE SEQUENCE [LARGE SCALE GENOMIC DNA]</scope>
    <source>
        <strain evidence="3">UT</strain>
    </source>
</reference>